<dbReference type="InterPro" id="IPR036737">
    <property type="entry name" value="OmpA-like_sf"/>
</dbReference>
<dbReference type="Gene3D" id="2.60.40.1120">
    <property type="entry name" value="Carboxypeptidase-like, regulatory domain"/>
    <property type="match status" value="1"/>
</dbReference>
<proteinExistence type="predicted"/>
<evidence type="ECO:0000259" key="5">
    <source>
        <dbReference type="PROSITE" id="PS51123"/>
    </source>
</evidence>
<evidence type="ECO:0000313" key="7">
    <source>
        <dbReference type="Proteomes" id="UP000192360"/>
    </source>
</evidence>
<keyword evidence="2 4" id="KW-0472">Membrane</keyword>
<organism evidence="6 7">
    <name type="scientific">Cellulophaga tyrosinoxydans</name>
    <dbReference type="NCBI Taxonomy" id="504486"/>
    <lineage>
        <taxon>Bacteria</taxon>
        <taxon>Pseudomonadati</taxon>
        <taxon>Bacteroidota</taxon>
        <taxon>Flavobacteriia</taxon>
        <taxon>Flavobacteriales</taxon>
        <taxon>Flavobacteriaceae</taxon>
        <taxon>Cellulophaga</taxon>
    </lineage>
</organism>
<dbReference type="GO" id="GO:0009279">
    <property type="term" value="C:cell outer membrane"/>
    <property type="evidence" value="ECO:0007669"/>
    <property type="project" value="UniProtKB-SubCell"/>
</dbReference>
<keyword evidence="6" id="KW-0645">Protease</keyword>
<reference evidence="6 7" key="1">
    <citation type="submission" date="2017-04" db="EMBL/GenBank/DDBJ databases">
        <authorList>
            <person name="Afonso C.L."/>
            <person name="Miller P.J."/>
            <person name="Scott M.A."/>
            <person name="Spackman E."/>
            <person name="Goraichik I."/>
            <person name="Dimitrov K.M."/>
            <person name="Suarez D.L."/>
            <person name="Swayne D.E."/>
        </authorList>
    </citation>
    <scope>NUCLEOTIDE SEQUENCE [LARGE SCALE GENOMIC DNA]</scope>
    <source>
        <strain evidence="6 7">DSM 21164</strain>
    </source>
</reference>
<dbReference type="PANTHER" id="PTHR30329">
    <property type="entry name" value="STATOR ELEMENT OF FLAGELLAR MOTOR COMPLEX"/>
    <property type="match status" value="1"/>
</dbReference>
<dbReference type="RefSeq" id="WP_084059544.1">
    <property type="nucleotide sequence ID" value="NZ_FWXO01000001.1"/>
</dbReference>
<dbReference type="Pfam" id="PF13620">
    <property type="entry name" value="CarboxypepD_reg"/>
    <property type="match status" value="1"/>
</dbReference>
<gene>
    <name evidence="6" type="ORF">SAMN05660703_0283</name>
</gene>
<feature type="domain" description="OmpA-like" evidence="5">
    <location>
        <begin position="518"/>
        <end position="640"/>
    </location>
</feature>
<dbReference type="AlphaFoldDB" id="A0A1W1YCH1"/>
<evidence type="ECO:0000256" key="3">
    <source>
        <dbReference type="ARBA" id="ARBA00023237"/>
    </source>
</evidence>
<comment type="subcellular location">
    <subcellularLocation>
        <location evidence="1">Cell outer membrane</location>
    </subcellularLocation>
</comment>
<evidence type="ECO:0000256" key="4">
    <source>
        <dbReference type="PROSITE-ProRule" id="PRU00473"/>
    </source>
</evidence>
<keyword evidence="7" id="KW-1185">Reference proteome</keyword>
<evidence type="ECO:0000313" key="6">
    <source>
        <dbReference type="EMBL" id="SMC33843.1"/>
    </source>
</evidence>
<dbReference type="Proteomes" id="UP000192360">
    <property type="component" value="Unassembled WGS sequence"/>
</dbReference>
<dbReference type="CDD" id="cd07185">
    <property type="entry name" value="OmpA_C-like"/>
    <property type="match status" value="1"/>
</dbReference>
<keyword evidence="6" id="KW-0378">Hydrolase</keyword>
<sequence length="643" mass="72421">MKTKFKHIIPLFLIFSIFSFGQKDSKGDYYFFEYAYKNAIQEYNKEAIKKRLTPQQSLNLADSYLKTGAYKKAAEIYSNSYEKDSTLSSTYFNKMLQSISRIDSIDKVKAYLENSKNYLSREQLENAEFNFELLEKNQNGHLDFYVFNCYLNSPQADFSPAFYKDQILFTSGRPKGKREIYEPSGEAYLDIYSGIIQPDGDVTVPKSFSKIPNSSFHKATPFYSEKLDDIIYMLSNANGDDLLFDSNGKNTLAIGKVNDKGRFEYLLRDLSTSFYYPFYEEATGKLYFSANFSGGYGGTDIYYVYTNSGQIMSAPVNLGPRINSPGNEIAPFIFQGSLYFSSDIFYGIGGMDIYTSNIESDDSFSIPINLGEGINSSYDDFGFIIKNDANGFSGYFSSNREGGKGKDDIYGYKVSEKPGLKTIAIKGTVANSASRINIENAKIVLLDENEEVLKETNTDENGNFQFEIPYRKSYAIKASKKGHGIFFKTFGNEDEAALSKKKLAIELPFIQDVVEEKEGKTVLKIRKFYFNAGSSQLTPDIKSVLDNVVAIVGNFPEIKLKIESHTSSRGSDSKNLELSTNRAKAIQRYLMEKGVSQNNIDEAIGYGESMLVNQCKNGVFCLEFLHNQNDRSLISVLNLDALN</sequence>
<dbReference type="InterPro" id="IPR011990">
    <property type="entry name" value="TPR-like_helical_dom_sf"/>
</dbReference>
<keyword evidence="3" id="KW-0998">Cell outer membrane</keyword>
<name>A0A1W1YCH1_9FLAO</name>
<dbReference type="Pfam" id="PF00691">
    <property type="entry name" value="OmpA"/>
    <property type="match status" value="1"/>
</dbReference>
<dbReference type="PANTHER" id="PTHR30329:SF21">
    <property type="entry name" value="LIPOPROTEIN YIAD-RELATED"/>
    <property type="match status" value="1"/>
</dbReference>
<dbReference type="SUPFAM" id="SSF103088">
    <property type="entry name" value="OmpA-like"/>
    <property type="match status" value="1"/>
</dbReference>
<dbReference type="OrthoDB" id="9809364at2"/>
<dbReference type="InterPro" id="IPR006665">
    <property type="entry name" value="OmpA-like"/>
</dbReference>
<evidence type="ECO:0000256" key="2">
    <source>
        <dbReference type="ARBA" id="ARBA00023136"/>
    </source>
</evidence>
<accession>A0A1W1YCH1</accession>
<dbReference type="SUPFAM" id="SSF49478">
    <property type="entry name" value="Cna protein B-type domain"/>
    <property type="match status" value="1"/>
</dbReference>
<dbReference type="Gene3D" id="1.25.40.10">
    <property type="entry name" value="Tetratricopeptide repeat domain"/>
    <property type="match status" value="1"/>
</dbReference>
<keyword evidence="6" id="KW-0121">Carboxypeptidase</keyword>
<dbReference type="Gene3D" id="3.30.1330.60">
    <property type="entry name" value="OmpA-like domain"/>
    <property type="match status" value="1"/>
</dbReference>
<protein>
    <submittedName>
        <fullName evidence="6">Carboxypeptidase regulatory-like domain-containing protein</fullName>
    </submittedName>
</protein>
<dbReference type="InterPro" id="IPR006664">
    <property type="entry name" value="OMP_bac"/>
</dbReference>
<dbReference type="EMBL" id="FWXO01000001">
    <property type="protein sequence ID" value="SMC33843.1"/>
    <property type="molecule type" value="Genomic_DNA"/>
</dbReference>
<dbReference type="PRINTS" id="PR01021">
    <property type="entry name" value="OMPADOMAIN"/>
</dbReference>
<dbReference type="InterPro" id="IPR050330">
    <property type="entry name" value="Bact_OuterMem_StrucFunc"/>
</dbReference>
<dbReference type="STRING" id="504486.SAMN05660703_0283"/>
<dbReference type="GO" id="GO:0004180">
    <property type="term" value="F:carboxypeptidase activity"/>
    <property type="evidence" value="ECO:0007669"/>
    <property type="project" value="UniProtKB-KW"/>
</dbReference>
<evidence type="ECO:0000256" key="1">
    <source>
        <dbReference type="ARBA" id="ARBA00004442"/>
    </source>
</evidence>
<dbReference type="PROSITE" id="PS51123">
    <property type="entry name" value="OMPA_2"/>
    <property type="match status" value="1"/>
</dbReference>